<accession>A0A0N1ECH2</accession>
<dbReference type="AlphaFoldDB" id="A0A0N1ECH2"/>
<reference evidence="2 3" key="1">
    <citation type="submission" date="2015-08" db="EMBL/GenBank/DDBJ databases">
        <title>Draft Genome Sequence of Pseudoalteromonas porphyrae UCD-SED14.</title>
        <authorList>
            <person name="Coil D.A."/>
            <person name="Jospin G."/>
            <person name="Lee R.D."/>
            <person name="Eisen J.A."/>
        </authorList>
    </citation>
    <scope>NUCLEOTIDE SEQUENCE [LARGE SCALE GENOMIC DNA]</scope>
    <source>
        <strain evidence="2 3">UCD-SED14</strain>
    </source>
</reference>
<feature type="transmembrane region" description="Helical" evidence="1">
    <location>
        <begin position="12"/>
        <end position="29"/>
    </location>
</feature>
<keyword evidence="1" id="KW-1133">Transmembrane helix</keyword>
<evidence type="ECO:0000313" key="2">
    <source>
        <dbReference type="EMBL" id="KPH56802.1"/>
    </source>
</evidence>
<dbReference type="Proteomes" id="UP000037848">
    <property type="component" value="Unassembled WGS sequence"/>
</dbReference>
<keyword evidence="1" id="KW-0472">Membrane</keyword>
<dbReference type="RefSeq" id="WP_054456024.1">
    <property type="nucleotide sequence ID" value="NZ_LHPH01000033.1"/>
</dbReference>
<comment type="caution">
    <text evidence="2">The sequence shown here is derived from an EMBL/GenBank/DDBJ whole genome shotgun (WGS) entry which is preliminary data.</text>
</comment>
<organism evidence="2 3">
    <name type="scientific">Pseudoalteromonas porphyrae</name>
    <dbReference type="NCBI Taxonomy" id="187330"/>
    <lineage>
        <taxon>Bacteria</taxon>
        <taxon>Pseudomonadati</taxon>
        <taxon>Pseudomonadota</taxon>
        <taxon>Gammaproteobacteria</taxon>
        <taxon>Alteromonadales</taxon>
        <taxon>Pseudoalteromonadaceae</taxon>
        <taxon>Pseudoalteromonas</taxon>
    </lineage>
</organism>
<dbReference type="PATRIC" id="fig|187330.3.peg.2966"/>
<sequence length="216" mass="24960">MSIDDYSKIAQIGFYLVMAGVAILTYLKAKNTLLNSVNTEYHKHVINSLIKASDSLFSEFEEDSDHYWLNAMKTKETIAEVNQEFLDNKAQILEQGEFHGGVPVSPLQQRLMSLIREYKSDPFLPEEIRSKIIDLLQNRFEVQHSINFTEITEYRNSLAQGKYIETLESNYGWVSNNINQQLYERGCGVSQIEDAVHQIRLDIKSYLEKFNPLKNA</sequence>
<proteinExistence type="predicted"/>
<dbReference type="EMBL" id="LHPH01000033">
    <property type="protein sequence ID" value="KPH56802.1"/>
    <property type="molecule type" value="Genomic_DNA"/>
</dbReference>
<keyword evidence="3" id="KW-1185">Reference proteome</keyword>
<keyword evidence="1" id="KW-0812">Transmembrane</keyword>
<name>A0A0N1ECH2_9GAMM</name>
<dbReference type="OrthoDB" id="9766445at2"/>
<gene>
    <name evidence="2" type="ORF">ADS77_20200</name>
</gene>
<evidence type="ECO:0000256" key="1">
    <source>
        <dbReference type="SAM" id="Phobius"/>
    </source>
</evidence>
<protein>
    <submittedName>
        <fullName evidence="2">Uncharacterized protein</fullName>
    </submittedName>
</protein>
<evidence type="ECO:0000313" key="3">
    <source>
        <dbReference type="Proteomes" id="UP000037848"/>
    </source>
</evidence>